<dbReference type="EMBL" id="UGKR01000003">
    <property type="protein sequence ID" value="STS88628.1"/>
    <property type="molecule type" value="Genomic_DNA"/>
</dbReference>
<accession>A0A7H4ME78</accession>
<keyword evidence="3" id="KW-0479">Metal-binding</keyword>
<protein>
    <submittedName>
        <fullName evidence="6">Homocysteine S-methyltransferase</fullName>
        <ecNumber evidence="6">2.1.1.10</ecNumber>
    </submittedName>
</protein>
<dbReference type="PANTHER" id="PTHR46015">
    <property type="entry name" value="ZGC:172121"/>
    <property type="match status" value="1"/>
</dbReference>
<evidence type="ECO:0000256" key="4">
    <source>
        <dbReference type="ARBA" id="ARBA00022833"/>
    </source>
</evidence>
<dbReference type="PANTHER" id="PTHR46015:SF1">
    <property type="entry name" value="HOMOCYSTEINE S-METHYLTRANSFERASE-LIKE ISOFORM 1"/>
    <property type="match status" value="1"/>
</dbReference>
<comment type="caution">
    <text evidence="6">The sequence shown here is derived from an EMBL/GenBank/DDBJ whole genome shotgun (WGS) entry which is preliminary data.</text>
</comment>
<gene>
    <name evidence="6" type="primary">mmuM_2</name>
    <name evidence="6" type="ORF">NCTC9177_02484</name>
</gene>
<evidence type="ECO:0000313" key="7">
    <source>
        <dbReference type="Proteomes" id="UP000254545"/>
    </source>
</evidence>
<keyword evidence="1 6" id="KW-0489">Methyltransferase</keyword>
<dbReference type="Pfam" id="PF02574">
    <property type="entry name" value="S-methyl_trans"/>
    <property type="match status" value="1"/>
</dbReference>
<evidence type="ECO:0000256" key="3">
    <source>
        <dbReference type="ARBA" id="ARBA00022723"/>
    </source>
</evidence>
<dbReference type="Proteomes" id="UP000254545">
    <property type="component" value="Unassembled WGS sequence"/>
</dbReference>
<proteinExistence type="predicted"/>
<dbReference type="GO" id="GO:0008898">
    <property type="term" value="F:S-adenosylmethionine-homocysteine S-methyltransferase activity"/>
    <property type="evidence" value="ECO:0007669"/>
    <property type="project" value="TreeGrafter"/>
</dbReference>
<keyword evidence="4" id="KW-0862">Zinc</keyword>
<dbReference type="GO" id="GO:0046872">
    <property type="term" value="F:metal ion binding"/>
    <property type="evidence" value="ECO:0007669"/>
    <property type="project" value="UniProtKB-KW"/>
</dbReference>
<keyword evidence="2 6" id="KW-0808">Transferase</keyword>
<dbReference type="GO" id="GO:0033528">
    <property type="term" value="P:S-methylmethionine cycle"/>
    <property type="evidence" value="ECO:0007669"/>
    <property type="project" value="TreeGrafter"/>
</dbReference>
<feature type="domain" description="Hcy-binding" evidence="5">
    <location>
        <begin position="2"/>
        <end position="66"/>
    </location>
</feature>
<evidence type="ECO:0000256" key="2">
    <source>
        <dbReference type="ARBA" id="ARBA00022679"/>
    </source>
</evidence>
<evidence type="ECO:0000259" key="5">
    <source>
        <dbReference type="Pfam" id="PF02574"/>
    </source>
</evidence>
<sequence length="166" mass="18150">MAALADNPQVVAVGINCIALENTPAALEHLHSLTALPLVVYPNSGEHYDAVSKTWHHHGEACATPGGLSAAVAGGRGEADWRLLPHPRRRTSPRLTRSAEFFAGWRCAYPAYILRDPSPPPGANHLPLTNRSKPTILSRFCSKNDSLLARIFNYFISLLMPEILHL</sequence>
<dbReference type="EC" id="2.1.1.10" evidence="6"/>
<reference evidence="6 7" key="1">
    <citation type="submission" date="2018-06" db="EMBL/GenBank/DDBJ databases">
        <authorList>
            <consortium name="Pathogen Informatics"/>
            <person name="Doyle S."/>
        </authorList>
    </citation>
    <scope>NUCLEOTIDE SEQUENCE [LARGE SCALE GENOMIC DNA]</scope>
    <source>
        <strain evidence="6 7">NCTC9177</strain>
    </source>
</reference>
<dbReference type="AlphaFoldDB" id="A0A7H4ME78"/>
<name>A0A7H4ME78_KLEVA</name>
<evidence type="ECO:0000256" key="1">
    <source>
        <dbReference type="ARBA" id="ARBA00022603"/>
    </source>
</evidence>
<dbReference type="InterPro" id="IPR051486">
    <property type="entry name" value="Hcy_S-methyltransferase"/>
</dbReference>
<dbReference type="SUPFAM" id="SSF82282">
    <property type="entry name" value="Homocysteine S-methyltransferase"/>
    <property type="match status" value="1"/>
</dbReference>
<dbReference type="Gene3D" id="3.20.20.330">
    <property type="entry name" value="Homocysteine-binding-like domain"/>
    <property type="match status" value="1"/>
</dbReference>
<evidence type="ECO:0000313" key="6">
    <source>
        <dbReference type="EMBL" id="STS88628.1"/>
    </source>
</evidence>
<dbReference type="GO" id="GO:0032259">
    <property type="term" value="P:methylation"/>
    <property type="evidence" value="ECO:0007669"/>
    <property type="project" value="UniProtKB-KW"/>
</dbReference>
<dbReference type="GO" id="GO:0009086">
    <property type="term" value="P:methionine biosynthetic process"/>
    <property type="evidence" value="ECO:0007669"/>
    <property type="project" value="TreeGrafter"/>
</dbReference>
<dbReference type="InterPro" id="IPR003726">
    <property type="entry name" value="HCY_dom"/>
</dbReference>
<organism evidence="6 7">
    <name type="scientific">Klebsiella variicola</name>
    <dbReference type="NCBI Taxonomy" id="244366"/>
    <lineage>
        <taxon>Bacteria</taxon>
        <taxon>Pseudomonadati</taxon>
        <taxon>Pseudomonadota</taxon>
        <taxon>Gammaproteobacteria</taxon>
        <taxon>Enterobacterales</taxon>
        <taxon>Enterobacteriaceae</taxon>
        <taxon>Klebsiella/Raoultella group</taxon>
        <taxon>Klebsiella</taxon>
        <taxon>Klebsiella pneumoniae complex</taxon>
    </lineage>
</organism>
<dbReference type="InterPro" id="IPR036589">
    <property type="entry name" value="HCY_dom_sf"/>
</dbReference>